<evidence type="ECO:0000313" key="7">
    <source>
        <dbReference type="EMBL" id="MBK0398923.1"/>
    </source>
</evidence>
<organism evidence="7 8">
    <name type="scientific">Thermohalobaculum xanthum</name>
    <dbReference type="NCBI Taxonomy" id="2753746"/>
    <lineage>
        <taxon>Bacteria</taxon>
        <taxon>Pseudomonadati</taxon>
        <taxon>Pseudomonadota</taxon>
        <taxon>Alphaproteobacteria</taxon>
        <taxon>Rhodobacterales</taxon>
        <taxon>Paracoccaceae</taxon>
        <taxon>Thermohalobaculum</taxon>
    </lineage>
</organism>
<feature type="transmembrane region" description="Helical" evidence="5">
    <location>
        <begin position="21"/>
        <end position="45"/>
    </location>
</feature>
<dbReference type="EMBL" id="JAEHHL010000002">
    <property type="protein sequence ID" value="MBK0398923.1"/>
    <property type="molecule type" value="Genomic_DNA"/>
</dbReference>
<evidence type="ECO:0000256" key="1">
    <source>
        <dbReference type="ARBA" id="ARBA00004141"/>
    </source>
</evidence>
<feature type="transmembrane region" description="Helical" evidence="5">
    <location>
        <begin position="51"/>
        <end position="70"/>
    </location>
</feature>
<keyword evidence="2 5" id="KW-0812">Transmembrane</keyword>
<sequence>MGLPDPDRDPQFYAGVPLRRFFAFVVDTIVTLVIMSAVGMVIALLGVLTLGVGFLAMPPAFALVAFLYRFTMLRERSATLGMLLAGIELRGPTGARLDGPLAAVHTLAFLATLFIPILLLIGAALMVFNPRRQMLHDLPLGTAMINRPE</sequence>
<evidence type="ECO:0000313" key="8">
    <source>
        <dbReference type="Proteomes" id="UP000655420"/>
    </source>
</evidence>
<dbReference type="InterPro" id="IPR010432">
    <property type="entry name" value="RDD"/>
</dbReference>
<evidence type="ECO:0000256" key="2">
    <source>
        <dbReference type="ARBA" id="ARBA00022692"/>
    </source>
</evidence>
<dbReference type="Proteomes" id="UP000655420">
    <property type="component" value="Unassembled WGS sequence"/>
</dbReference>
<keyword evidence="4 5" id="KW-0472">Membrane</keyword>
<dbReference type="Pfam" id="PF06271">
    <property type="entry name" value="RDD"/>
    <property type="match status" value="1"/>
</dbReference>
<dbReference type="GO" id="GO:0016020">
    <property type="term" value="C:membrane"/>
    <property type="evidence" value="ECO:0007669"/>
    <property type="project" value="UniProtKB-SubCell"/>
</dbReference>
<dbReference type="AlphaFoldDB" id="A0A8J7SCX9"/>
<keyword evidence="8" id="KW-1185">Reference proteome</keyword>
<reference evidence="7" key="1">
    <citation type="submission" date="2020-12" db="EMBL/GenBank/DDBJ databases">
        <title>Bacterial taxonomy.</title>
        <authorList>
            <person name="Pan X."/>
        </authorList>
    </citation>
    <scope>NUCLEOTIDE SEQUENCE</scope>
    <source>
        <strain evidence="7">M0105</strain>
    </source>
</reference>
<evidence type="ECO:0000256" key="4">
    <source>
        <dbReference type="ARBA" id="ARBA00023136"/>
    </source>
</evidence>
<evidence type="ECO:0000256" key="5">
    <source>
        <dbReference type="SAM" id="Phobius"/>
    </source>
</evidence>
<comment type="subcellular location">
    <subcellularLocation>
        <location evidence="1">Membrane</location>
        <topology evidence="1">Multi-pass membrane protein</topology>
    </subcellularLocation>
</comment>
<name>A0A8J7SCX9_9RHOB</name>
<dbReference type="RefSeq" id="WP_200608651.1">
    <property type="nucleotide sequence ID" value="NZ_JAEHHL010000002.1"/>
</dbReference>
<evidence type="ECO:0000259" key="6">
    <source>
        <dbReference type="Pfam" id="PF06271"/>
    </source>
</evidence>
<keyword evidence="3 5" id="KW-1133">Transmembrane helix</keyword>
<proteinExistence type="predicted"/>
<feature type="transmembrane region" description="Helical" evidence="5">
    <location>
        <begin position="107"/>
        <end position="128"/>
    </location>
</feature>
<protein>
    <submittedName>
        <fullName evidence="7">RDD family protein</fullName>
    </submittedName>
</protein>
<evidence type="ECO:0000256" key="3">
    <source>
        <dbReference type="ARBA" id="ARBA00022989"/>
    </source>
</evidence>
<comment type="caution">
    <text evidence="7">The sequence shown here is derived from an EMBL/GenBank/DDBJ whole genome shotgun (WGS) entry which is preliminary data.</text>
</comment>
<gene>
    <name evidence="7" type="ORF">H0I76_06960</name>
</gene>
<accession>A0A8J7SCX9</accession>
<feature type="domain" description="RDD" evidence="6">
    <location>
        <begin position="17"/>
        <end position="139"/>
    </location>
</feature>